<dbReference type="RefSeq" id="XP_067822331.1">
    <property type="nucleotide sequence ID" value="XM_067965792.1"/>
</dbReference>
<evidence type="ECO:0000256" key="1">
    <source>
        <dbReference type="SAM" id="MobiDB-lite"/>
    </source>
</evidence>
<gene>
    <name evidence="2" type="ORF">CCR75_007734</name>
</gene>
<dbReference type="AlphaFoldDB" id="A0A976IJC3"/>
<organism evidence="2 3">
    <name type="scientific">Bremia lactucae</name>
    <name type="common">Lettuce downy mildew</name>
    <dbReference type="NCBI Taxonomy" id="4779"/>
    <lineage>
        <taxon>Eukaryota</taxon>
        <taxon>Sar</taxon>
        <taxon>Stramenopiles</taxon>
        <taxon>Oomycota</taxon>
        <taxon>Peronosporomycetes</taxon>
        <taxon>Peronosporales</taxon>
        <taxon>Peronosporaceae</taxon>
        <taxon>Bremia</taxon>
    </lineage>
</organism>
<reference evidence="2 3" key="1">
    <citation type="journal article" date="2021" name="Genome Biol.">
        <title>AFLAP: assembly-free linkage analysis pipeline using k-mers from genome sequencing data.</title>
        <authorList>
            <person name="Fletcher K."/>
            <person name="Zhang L."/>
            <person name="Gil J."/>
            <person name="Han R."/>
            <person name="Cavanaugh K."/>
            <person name="Michelmore R."/>
        </authorList>
    </citation>
    <scope>NUCLEOTIDE SEQUENCE [LARGE SCALE GENOMIC DNA]</scope>
    <source>
        <strain evidence="2 3">SF5</strain>
    </source>
</reference>
<keyword evidence="3" id="KW-1185">Reference proteome</keyword>
<feature type="compositionally biased region" description="Basic and acidic residues" evidence="1">
    <location>
        <begin position="7"/>
        <end position="25"/>
    </location>
</feature>
<sequence>MKLQLKPNEKEFNQKEGKGKHFERAKETMRQVSLLRPGDDGDQFDMLLFDYLADLTDVSTDGN</sequence>
<feature type="region of interest" description="Disordered" evidence="1">
    <location>
        <begin position="1"/>
        <end position="25"/>
    </location>
</feature>
<dbReference type="GeneID" id="94351463"/>
<name>A0A976IJC3_BRELC</name>
<evidence type="ECO:0000313" key="3">
    <source>
        <dbReference type="Proteomes" id="UP000294530"/>
    </source>
</evidence>
<dbReference type="Proteomes" id="UP000294530">
    <property type="component" value="Unassembled WGS sequence"/>
</dbReference>
<comment type="caution">
    <text evidence="2">The sequence shown here is derived from an EMBL/GenBank/DDBJ whole genome shotgun (WGS) entry which is preliminary data.</text>
</comment>
<accession>A0A976IJC3</accession>
<protein>
    <submittedName>
        <fullName evidence="2">Uncharacterized protein</fullName>
    </submittedName>
</protein>
<dbReference type="KEGG" id="blac:94351463"/>
<evidence type="ECO:0000313" key="2">
    <source>
        <dbReference type="EMBL" id="TDH72832.1"/>
    </source>
</evidence>
<proteinExistence type="predicted"/>
<dbReference type="EMBL" id="SHOA02000036">
    <property type="protein sequence ID" value="TDH72832.1"/>
    <property type="molecule type" value="Genomic_DNA"/>
</dbReference>